<evidence type="ECO:0000313" key="4">
    <source>
        <dbReference type="Proteomes" id="UP001055804"/>
    </source>
</evidence>
<dbReference type="EMBL" id="JAMZFT010000004">
    <property type="protein sequence ID" value="MCP1337709.1"/>
    <property type="molecule type" value="Genomic_DNA"/>
</dbReference>
<dbReference type="AlphaFoldDB" id="A0A9J6PE67"/>
<gene>
    <name evidence="3" type="ORF">NJQ99_14905</name>
</gene>
<feature type="domain" description="Acyclic terpene utilisation N-terminal" evidence="1">
    <location>
        <begin position="8"/>
        <end position="450"/>
    </location>
</feature>
<keyword evidence="4" id="KW-1185">Reference proteome</keyword>
<sequence>MSGKGKIVRIGGGAGFWGDTPEGPAQLVRDGGIDYLILDYLAEITMSILARMKAKKPELGYATDFVSHVMAPLAHEIAAKGIKVVTNAGGVNPDACKAALEAAFAEAGVPLKVAVVHGDDLSDRVDALRAKGTREMFTGAALPAKLTSVNAYLGAFPIAQALARGADVVVTGRCVDSALALGPLIHEFGWRETDHDLLSAGSLAGHILECGTQTTGGIFTDWEEIEGWDRMGFPVAECAGNGSFVLTKPEGTGGKVTTRTVAEQMVYEVGDPASYVLPDVTCDWRGVTLTQEGPDRVRVSGAKGRAPTRSYKVSATYPDGWRASVTMMIAGRDAVAKAERVGAAILARATRLMAAAGHPGFSETSIEVLGAETLYGPASRARDAREVILKIGVRHASREALDIFAREIYPAATAMAQGITGFAGGRPTPQPVVRLFSFLADKADVPVEIEIGDRREAIPIHIPNAEPEPASQTQAAESAATDGPRVRVPLIALAHGRSGDKGDMANIGILAREAAFLPLIRAAVTEDAVHRWMGHLFAGEVTRFDWPGVDGLNLLLREALGGGGVASLRHDPQGKTYAQILLDMPVPVPADWVAPGGPLSAWAGEAVEDAA</sequence>
<dbReference type="RefSeq" id="WP_269333678.1">
    <property type="nucleotide sequence ID" value="NZ_JAMZFT010000004.1"/>
</dbReference>
<dbReference type="PANTHER" id="PTHR47708:SF2">
    <property type="entry name" value="SI:CH73-132F6.5"/>
    <property type="match status" value="1"/>
</dbReference>
<dbReference type="PANTHER" id="PTHR47708">
    <property type="match status" value="1"/>
</dbReference>
<protein>
    <submittedName>
        <fullName evidence="3">DUF1446 domain-containing protein</fullName>
    </submittedName>
</protein>
<organism evidence="3 4">
    <name type="scientific">Futiania mangrovi</name>
    <dbReference type="NCBI Taxonomy" id="2959716"/>
    <lineage>
        <taxon>Bacteria</taxon>
        <taxon>Pseudomonadati</taxon>
        <taxon>Pseudomonadota</taxon>
        <taxon>Alphaproteobacteria</taxon>
        <taxon>Futianiales</taxon>
        <taxon>Futianiaceae</taxon>
        <taxon>Futiania</taxon>
    </lineage>
</organism>
<dbReference type="Proteomes" id="UP001055804">
    <property type="component" value="Unassembled WGS sequence"/>
</dbReference>
<proteinExistence type="predicted"/>
<dbReference type="InterPro" id="IPR010839">
    <property type="entry name" value="AtuA_N"/>
</dbReference>
<dbReference type="Pfam" id="PF23544">
    <property type="entry name" value="AtuA_ferredoxin"/>
    <property type="match status" value="1"/>
</dbReference>
<reference evidence="3" key="1">
    <citation type="submission" date="2022-06" db="EMBL/GenBank/DDBJ databases">
        <title>Isolation and Genomics of Futiania mangrovii gen. nov., sp. nov., a Rare and Metabolically-versatile member in the Class Alphaproteobacteria.</title>
        <authorList>
            <person name="Liu L."/>
            <person name="Huang W.-C."/>
            <person name="Pan J."/>
            <person name="Li J."/>
            <person name="Huang Y."/>
            <person name="Du H."/>
            <person name="Liu Y."/>
            <person name="Li M."/>
        </authorList>
    </citation>
    <scope>NUCLEOTIDE SEQUENCE</scope>
    <source>
        <strain evidence="3">FT118</strain>
    </source>
</reference>
<evidence type="ECO:0000259" key="2">
    <source>
        <dbReference type="Pfam" id="PF23544"/>
    </source>
</evidence>
<comment type="caution">
    <text evidence="3">The sequence shown here is derived from an EMBL/GenBank/DDBJ whole genome shotgun (WGS) entry which is preliminary data.</text>
</comment>
<accession>A0A9J6PE67</accession>
<name>A0A9J6PE67_9PROT</name>
<feature type="domain" description="AtuA-like ferredoxin-fold" evidence="2">
    <location>
        <begin position="488"/>
        <end position="586"/>
    </location>
</feature>
<evidence type="ECO:0000313" key="3">
    <source>
        <dbReference type="EMBL" id="MCP1337709.1"/>
    </source>
</evidence>
<evidence type="ECO:0000259" key="1">
    <source>
        <dbReference type="Pfam" id="PF07287"/>
    </source>
</evidence>
<dbReference type="Pfam" id="PF07287">
    <property type="entry name" value="AtuA"/>
    <property type="match status" value="1"/>
</dbReference>
<dbReference type="InterPro" id="IPR056362">
    <property type="entry name" value="AtuA-like_ferredoxin_dom"/>
</dbReference>